<dbReference type="AlphaFoldDB" id="A0A5J4SNB6"/>
<gene>
    <name evidence="1" type="ORF">EZS27_005843</name>
</gene>
<reference evidence="1" key="1">
    <citation type="submission" date="2019-03" db="EMBL/GenBank/DDBJ databases">
        <title>Single cell metagenomics reveals metabolic interactions within the superorganism composed of flagellate Streblomastix strix and complex community of Bacteroidetes bacteria on its surface.</title>
        <authorList>
            <person name="Treitli S.C."/>
            <person name="Kolisko M."/>
            <person name="Husnik F."/>
            <person name="Keeling P."/>
            <person name="Hampl V."/>
        </authorList>
    </citation>
    <scope>NUCLEOTIDE SEQUENCE</scope>
    <source>
        <strain evidence="1">STM</strain>
    </source>
</reference>
<organism evidence="1">
    <name type="scientific">termite gut metagenome</name>
    <dbReference type="NCBI Taxonomy" id="433724"/>
    <lineage>
        <taxon>unclassified sequences</taxon>
        <taxon>metagenomes</taxon>
        <taxon>organismal metagenomes</taxon>
    </lineage>
</organism>
<evidence type="ECO:0000313" key="1">
    <source>
        <dbReference type="EMBL" id="KAA6346655.1"/>
    </source>
</evidence>
<accession>A0A5J4SNB6</accession>
<proteinExistence type="predicted"/>
<name>A0A5J4SNB6_9ZZZZ</name>
<evidence type="ECO:0008006" key="2">
    <source>
        <dbReference type="Google" id="ProtNLM"/>
    </source>
</evidence>
<sequence length="93" mass="10852">MNNLTQNYKLIFKELTNLCSPITSIKQIRKPKLSDLELVALNLTAEYMSYNSELQLVRTIYTLQMVSIMFSFKKTTIYGKVPDTLFNPLLIWL</sequence>
<protein>
    <recommendedName>
        <fullName evidence="2">Transposase</fullName>
    </recommendedName>
</protein>
<dbReference type="EMBL" id="SNRY01000123">
    <property type="protein sequence ID" value="KAA6346655.1"/>
    <property type="molecule type" value="Genomic_DNA"/>
</dbReference>
<comment type="caution">
    <text evidence="1">The sequence shown here is derived from an EMBL/GenBank/DDBJ whole genome shotgun (WGS) entry which is preliminary data.</text>
</comment>